<dbReference type="GO" id="GO:0005634">
    <property type="term" value="C:nucleus"/>
    <property type="evidence" value="ECO:0007669"/>
    <property type="project" value="UniProtKB-SubCell"/>
</dbReference>
<dbReference type="GO" id="GO:0003677">
    <property type="term" value="F:DNA binding"/>
    <property type="evidence" value="ECO:0007669"/>
    <property type="project" value="UniProtKB-KW"/>
</dbReference>
<evidence type="ECO:0000256" key="5">
    <source>
        <dbReference type="ARBA" id="ARBA00023242"/>
    </source>
</evidence>
<evidence type="ECO:0000313" key="10">
    <source>
        <dbReference type="Proteomes" id="UP001497457"/>
    </source>
</evidence>
<organism evidence="9 10">
    <name type="scientific">Urochloa decumbens</name>
    <dbReference type="NCBI Taxonomy" id="240449"/>
    <lineage>
        <taxon>Eukaryota</taxon>
        <taxon>Viridiplantae</taxon>
        <taxon>Streptophyta</taxon>
        <taxon>Embryophyta</taxon>
        <taxon>Tracheophyta</taxon>
        <taxon>Spermatophyta</taxon>
        <taxon>Magnoliopsida</taxon>
        <taxon>Liliopsida</taxon>
        <taxon>Poales</taxon>
        <taxon>Poaceae</taxon>
        <taxon>PACMAD clade</taxon>
        <taxon>Panicoideae</taxon>
        <taxon>Panicodae</taxon>
        <taxon>Paniceae</taxon>
        <taxon>Melinidinae</taxon>
        <taxon>Urochloa</taxon>
    </lineage>
</organism>
<evidence type="ECO:0000256" key="4">
    <source>
        <dbReference type="ARBA" id="ARBA00023163"/>
    </source>
</evidence>
<evidence type="ECO:0000256" key="3">
    <source>
        <dbReference type="ARBA" id="ARBA00023125"/>
    </source>
</evidence>
<proteinExistence type="predicted"/>
<evidence type="ECO:0000256" key="6">
    <source>
        <dbReference type="SAM" id="MobiDB-lite"/>
    </source>
</evidence>
<name>A0ABC8YYL2_9POAL</name>
<dbReference type="PROSITE" id="PS51005">
    <property type="entry name" value="NAC"/>
    <property type="match status" value="1"/>
</dbReference>
<dbReference type="FunFam" id="2.170.150.80:FF:000002">
    <property type="entry name" value="Nac domain-containing protein 86"/>
    <property type="match status" value="1"/>
</dbReference>
<dbReference type="Gene3D" id="2.170.150.80">
    <property type="entry name" value="NAC domain"/>
    <property type="match status" value="1"/>
</dbReference>
<dbReference type="PANTHER" id="PTHR31744">
    <property type="entry name" value="PROTEIN CUP-SHAPED COTYLEDON 2-RELATED"/>
    <property type="match status" value="1"/>
</dbReference>
<feature type="transmembrane region" description="Helical" evidence="7">
    <location>
        <begin position="513"/>
        <end position="534"/>
    </location>
</feature>
<protein>
    <recommendedName>
        <fullName evidence="8">NAC domain-containing protein</fullName>
    </recommendedName>
</protein>
<dbReference type="SUPFAM" id="SSF101941">
    <property type="entry name" value="NAC domain"/>
    <property type="match status" value="1"/>
</dbReference>
<keyword evidence="3" id="KW-0238">DNA-binding</keyword>
<evidence type="ECO:0000256" key="1">
    <source>
        <dbReference type="ARBA" id="ARBA00004123"/>
    </source>
</evidence>
<feature type="domain" description="NAC" evidence="8">
    <location>
        <begin position="9"/>
        <end position="159"/>
    </location>
</feature>
<gene>
    <name evidence="9" type="ORF">URODEC1_LOCUS38484</name>
</gene>
<keyword evidence="10" id="KW-1185">Reference proteome</keyword>
<evidence type="ECO:0000313" key="9">
    <source>
        <dbReference type="EMBL" id="CAL4950622.1"/>
    </source>
</evidence>
<keyword evidence="7" id="KW-0472">Membrane</keyword>
<dbReference type="AlphaFoldDB" id="A0ABC8YYL2"/>
<keyword evidence="7" id="KW-0812">Transmembrane</keyword>
<sequence>MEALRNMNLPPGFGFYPSDTELVGHYLKRKIHGHKIEHDLIPVVDIYKHEPWDLPAMCNFPLEDNKWHFFASRDRKYPTGSRSNRATVAGYWKSTGKDRPIKLNKKTLGTKKTLVFHEGRPPSGRRTEWIMHEYYIDEKECQVSPDMKDAFVLCRVTKRSDWALDNDNEASDRNPHPQQPIDAATAVLSAVKPEEAAASVICAEESVDKNPHPQQRIDAATSVVSVVKPEDAAASVICAEELNLSGDIAMAAVTADTASPNGSNEMVAWLEDFLDLSPSFNPVADNGSGVLSTEQYAESSNPGSVVPKIGADHASPIKDGTDATDFLFTDDLPDELYNILCPGIDDFSNNIFVEPAGQAGAFSANQAYLMGANPFALPNNFEVGTPMDELQLDQENSNPNLSNGNVDNGFIVRRRSTATSTANISPVHGRIKMQVGIKKMVTSNSESINGTMKFADNSGRCLDVMTSAERQKKHANDATSVEQSDAAKPSEGHSNQGNLRGIKNGFRCSSAGFNVYILFAIFLVGVAAAVALHYRLSGASL</sequence>
<keyword evidence="7" id="KW-1133">Transmembrane helix</keyword>
<dbReference type="InterPro" id="IPR036093">
    <property type="entry name" value="NAC_dom_sf"/>
</dbReference>
<dbReference type="InterPro" id="IPR003441">
    <property type="entry name" value="NAC-dom"/>
</dbReference>
<keyword evidence="2" id="KW-0805">Transcription regulation</keyword>
<evidence type="ECO:0000256" key="7">
    <source>
        <dbReference type="SAM" id="Phobius"/>
    </source>
</evidence>
<accession>A0ABC8YYL2</accession>
<evidence type="ECO:0000256" key="2">
    <source>
        <dbReference type="ARBA" id="ARBA00023015"/>
    </source>
</evidence>
<keyword evidence="5" id="KW-0539">Nucleus</keyword>
<keyword evidence="4" id="KW-0804">Transcription</keyword>
<dbReference type="Proteomes" id="UP001497457">
    <property type="component" value="Chromosome 17b"/>
</dbReference>
<evidence type="ECO:0000259" key="8">
    <source>
        <dbReference type="PROSITE" id="PS51005"/>
    </source>
</evidence>
<dbReference type="Pfam" id="PF02365">
    <property type="entry name" value="NAM"/>
    <property type="match status" value="1"/>
</dbReference>
<reference evidence="9" key="1">
    <citation type="submission" date="2024-10" db="EMBL/GenBank/DDBJ databases">
        <authorList>
            <person name="Ryan C."/>
        </authorList>
    </citation>
    <scope>NUCLEOTIDE SEQUENCE [LARGE SCALE GENOMIC DNA]</scope>
</reference>
<dbReference type="EMBL" id="OZ075127">
    <property type="protein sequence ID" value="CAL4950622.1"/>
    <property type="molecule type" value="Genomic_DNA"/>
</dbReference>
<dbReference type="PANTHER" id="PTHR31744:SF235">
    <property type="entry name" value="NAC DOMAIN-CONTAINING PROTEIN"/>
    <property type="match status" value="1"/>
</dbReference>
<feature type="region of interest" description="Disordered" evidence="6">
    <location>
        <begin position="469"/>
        <end position="499"/>
    </location>
</feature>
<comment type="subcellular location">
    <subcellularLocation>
        <location evidence="1">Nucleus</location>
    </subcellularLocation>
</comment>